<keyword evidence="7" id="KW-0067">ATP-binding</keyword>
<keyword evidence="8" id="KW-0653">Protein transport</keyword>
<feature type="transmembrane region" description="Helical" evidence="13">
    <location>
        <begin position="292"/>
        <end position="311"/>
    </location>
</feature>
<dbReference type="Pfam" id="PF00664">
    <property type="entry name" value="ABC_membrane"/>
    <property type="match status" value="1"/>
</dbReference>
<sequence length="704" mass="75167">MEATECGAAALAIVLAHHRRHVPLAELRLVCGVSRDGSNAANILKAARHYGLDAKGIQTEADALTHAEAPAILFWKFDHFVVWEGTGRRFGRPVAFINDPACGRYVVSPEEFDADFTGVALTFAPGPGFCPGGRPPRLLADVRTRLHGTSGALLIGLVASLLLVLIGIATPTFTIAVVNAILLGADTPSLRPFFGWMAVVVVVTLGLTLLQQGYLLRIQLASSALGHARFLRHLLRLPVSFFGQRGPAEVTKRLETNGEVAQTVARDLVSVLVNGVVIVVYAALMWAYDVRLALIGVGLALLNAVALGAVVRSRESAVAKLVADRGKFYEVSFDGLHLIETMKATGGESAYFQRWAGHQAATVNARQRLFTPSAVFATAAPALAVVASALVLLVGGLRAVEGAVSIGVLVAFQTLITSFARPVDELTAVAARVQDMNADVARLKDVEDFPADEVFARPEPERIRRLGGRLEFDAVTFGYAPLAEPLLRDFSFAVGPGQQVALVGGSGSGKSTTIRLISGLHTPWSGEIRLDGQPHTTVSRGTLAASVAFVDQEICLFEGTVRDNVTLWDPSIPDDAVVAALRDAAVWDVVAGRPGGIHSPVDEHGRNFSGGQRQRLEIARALVRSPSVLVLDEATSALDAETEQVIEGNLRRRGCACVVIAHRLSTVRNSDEIIVLDRGRVVERGRHEELIRAAGPYADLVKGH</sequence>
<reference evidence="17" key="1">
    <citation type="submission" date="2022-10" db="EMBL/GenBank/DDBJ databases">
        <title>The complete genomes of actinobacterial strains from the NBC collection.</title>
        <authorList>
            <person name="Joergensen T.S."/>
            <person name="Alvarez Arevalo M."/>
            <person name="Sterndorff E.B."/>
            <person name="Faurdal D."/>
            <person name="Vuksanovic O."/>
            <person name="Mourched A.-S."/>
            <person name="Charusanti P."/>
            <person name="Shaw S."/>
            <person name="Blin K."/>
            <person name="Weber T."/>
        </authorList>
    </citation>
    <scope>NUCLEOTIDE SEQUENCE</scope>
    <source>
        <strain evidence="17">NBC_00093</strain>
    </source>
</reference>
<evidence type="ECO:0000256" key="12">
    <source>
        <dbReference type="ARBA" id="ARBA00061644"/>
    </source>
</evidence>
<feature type="transmembrane region" description="Helical" evidence="13">
    <location>
        <begin position="374"/>
        <end position="397"/>
    </location>
</feature>
<dbReference type="InterPro" id="IPR039421">
    <property type="entry name" value="Type_1_exporter"/>
</dbReference>
<evidence type="ECO:0000259" key="16">
    <source>
        <dbReference type="PROSITE" id="PS50990"/>
    </source>
</evidence>
<comment type="similarity">
    <text evidence="12">Belongs to the ABC transporter superfamily. Lipid exporter (TC 3.A.1.106) family.</text>
</comment>
<feature type="transmembrane region" description="Helical" evidence="13">
    <location>
        <begin position="268"/>
        <end position="286"/>
    </location>
</feature>
<protein>
    <submittedName>
        <fullName evidence="17">NHLP family bacteriocin export ABC transporter peptidase/permease/ATPase subunit</fullName>
    </submittedName>
</protein>
<evidence type="ECO:0000256" key="6">
    <source>
        <dbReference type="ARBA" id="ARBA00022807"/>
    </source>
</evidence>
<dbReference type="InterPro" id="IPR005074">
    <property type="entry name" value="Peptidase_C39"/>
</dbReference>
<dbReference type="GO" id="GO:0016887">
    <property type="term" value="F:ATP hydrolysis activity"/>
    <property type="evidence" value="ECO:0007669"/>
    <property type="project" value="InterPro"/>
</dbReference>
<keyword evidence="6" id="KW-0645">Protease</keyword>
<dbReference type="InterPro" id="IPR011527">
    <property type="entry name" value="ABC1_TM_dom"/>
</dbReference>
<keyword evidence="6" id="KW-0378">Hydrolase</keyword>
<name>A0AAU1ZXT7_9ACTN</name>
<accession>A0AAU1ZXT7</accession>
<dbReference type="PANTHER" id="PTHR24221">
    <property type="entry name" value="ATP-BINDING CASSETTE SUB-FAMILY B"/>
    <property type="match status" value="1"/>
</dbReference>
<feature type="domain" description="Peptidase C39" evidence="16">
    <location>
        <begin position="2"/>
        <end position="123"/>
    </location>
</feature>
<dbReference type="SMART" id="SM00382">
    <property type="entry name" value="AAA"/>
    <property type="match status" value="1"/>
</dbReference>
<dbReference type="GO" id="GO:0015031">
    <property type="term" value="P:protein transport"/>
    <property type="evidence" value="ECO:0007669"/>
    <property type="project" value="UniProtKB-KW"/>
</dbReference>
<dbReference type="NCBIfam" id="TIGR03796">
    <property type="entry name" value="NHLM_micro_ABC1"/>
    <property type="match status" value="1"/>
</dbReference>
<dbReference type="GO" id="GO:0005524">
    <property type="term" value="F:ATP binding"/>
    <property type="evidence" value="ECO:0007669"/>
    <property type="project" value="UniProtKB-KW"/>
</dbReference>
<keyword evidence="5" id="KW-0547">Nucleotide-binding</keyword>
<evidence type="ECO:0000259" key="14">
    <source>
        <dbReference type="PROSITE" id="PS50893"/>
    </source>
</evidence>
<comment type="subcellular location">
    <subcellularLocation>
        <location evidence="1">Cell membrane</location>
        <topology evidence="1">Multi-pass membrane protein</topology>
    </subcellularLocation>
</comment>
<proteinExistence type="inferred from homology"/>
<evidence type="ECO:0000256" key="13">
    <source>
        <dbReference type="SAM" id="Phobius"/>
    </source>
</evidence>
<dbReference type="Gene3D" id="1.20.1560.10">
    <property type="entry name" value="ABC transporter type 1, transmembrane domain"/>
    <property type="match status" value="1"/>
</dbReference>
<dbReference type="PROSITE" id="PS00211">
    <property type="entry name" value="ABC_TRANSPORTER_1"/>
    <property type="match status" value="1"/>
</dbReference>
<dbReference type="PANTHER" id="PTHR24221:SF654">
    <property type="entry name" value="ATP-BINDING CASSETTE SUB-FAMILY B MEMBER 6"/>
    <property type="match status" value="1"/>
</dbReference>
<dbReference type="GO" id="GO:0008234">
    <property type="term" value="F:cysteine-type peptidase activity"/>
    <property type="evidence" value="ECO:0007669"/>
    <property type="project" value="UniProtKB-KW"/>
</dbReference>
<dbReference type="EMBL" id="CP108222">
    <property type="protein sequence ID" value="WTT16777.1"/>
    <property type="molecule type" value="Genomic_DNA"/>
</dbReference>
<dbReference type="Pfam" id="PF03412">
    <property type="entry name" value="Peptidase_C39"/>
    <property type="match status" value="1"/>
</dbReference>
<keyword evidence="10 13" id="KW-0472">Membrane</keyword>
<dbReference type="GO" id="GO:0043213">
    <property type="term" value="P:bacteriocin transport"/>
    <property type="evidence" value="ECO:0007669"/>
    <property type="project" value="UniProtKB-KW"/>
</dbReference>
<dbReference type="InterPro" id="IPR027417">
    <property type="entry name" value="P-loop_NTPase"/>
</dbReference>
<keyword evidence="6" id="KW-0788">Thiol protease</keyword>
<evidence type="ECO:0000256" key="3">
    <source>
        <dbReference type="ARBA" id="ARBA00022475"/>
    </source>
</evidence>
<evidence type="ECO:0000256" key="1">
    <source>
        <dbReference type="ARBA" id="ARBA00004651"/>
    </source>
</evidence>
<dbReference type="SUPFAM" id="SSF52540">
    <property type="entry name" value="P-loop containing nucleoside triphosphate hydrolases"/>
    <property type="match status" value="1"/>
</dbReference>
<dbReference type="SUPFAM" id="SSF90123">
    <property type="entry name" value="ABC transporter transmembrane region"/>
    <property type="match status" value="1"/>
</dbReference>
<feature type="domain" description="ABC transporter" evidence="14">
    <location>
        <begin position="470"/>
        <end position="703"/>
    </location>
</feature>
<evidence type="ECO:0000256" key="2">
    <source>
        <dbReference type="ARBA" id="ARBA00022448"/>
    </source>
</evidence>
<dbReference type="FunFam" id="3.40.50.300:FF:000299">
    <property type="entry name" value="ABC transporter ATP-binding protein/permease"/>
    <property type="match status" value="1"/>
</dbReference>
<evidence type="ECO:0000256" key="5">
    <source>
        <dbReference type="ARBA" id="ARBA00022741"/>
    </source>
</evidence>
<dbReference type="InterPro" id="IPR017871">
    <property type="entry name" value="ABC_transporter-like_CS"/>
</dbReference>
<evidence type="ECO:0000259" key="15">
    <source>
        <dbReference type="PROSITE" id="PS50929"/>
    </source>
</evidence>
<evidence type="ECO:0000313" key="17">
    <source>
        <dbReference type="EMBL" id="WTT16777.1"/>
    </source>
</evidence>
<feature type="domain" description="ABC transmembrane type-1" evidence="15">
    <location>
        <begin position="154"/>
        <end position="435"/>
    </location>
</feature>
<dbReference type="GO" id="GO:0005886">
    <property type="term" value="C:plasma membrane"/>
    <property type="evidence" value="ECO:0007669"/>
    <property type="project" value="UniProtKB-SubCell"/>
</dbReference>
<keyword evidence="2" id="KW-0813">Transport</keyword>
<dbReference type="PROSITE" id="PS50893">
    <property type="entry name" value="ABC_TRANSPORTER_2"/>
    <property type="match status" value="1"/>
</dbReference>
<dbReference type="GO" id="GO:0140359">
    <property type="term" value="F:ABC-type transporter activity"/>
    <property type="evidence" value="ECO:0007669"/>
    <property type="project" value="InterPro"/>
</dbReference>
<keyword evidence="4 13" id="KW-0812">Transmembrane</keyword>
<evidence type="ECO:0000256" key="4">
    <source>
        <dbReference type="ARBA" id="ARBA00022692"/>
    </source>
</evidence>
<keyword evidence="9 13" id="KW-1133">Transmembrane helix</keyword>
<dbReference type="InterPro" id="IPR022514">
    <property type="entry name" value="NHPM_micro_ABC1"/>
</dbReference>
<evidence type="ECO:0000256" key="11">
    <source>
        <dbReference type="ARBA" id="ARBA00043264"/>
    </source>
</evidence>
<feature type="transmembrane region" description="Helical" evidence="13">
    <location>
        <begin position="193"/>
        <end position="210"/>
    </location>
</feature>
<organism evidence="17">
    <name type="scientific">Streptomyces sp. NBC_00093</name>
    <dbReference type="NCBI Taxonomy" id="2975649"/>
    <lineage>
        <taxon>Bacteria</taxon>
        <taxon>Bacillati</taxon>
        <taxon>Actinomycetota</taxon>
        <taxon>Actinomycetes</taxon>
        <taxon>Kitasatosporales</taxon>
        <taxon>Streptomycetaceae</taxon>
        <taxon>Streptomyces</taxon>
    </lineage>
</organism>
<dbReference type="Gene3D" id="3.90.70.10">
    <property type="entry name" value="Cysteine proteinases"/>
    <property type="match status" value="1"/>
</dbReference>
<keyword evidence="11" id="KW-0080">Bacteriocin transport</keyword>
<dbReference type="Gene3D" id="3.40.50.300">
    <property type="entry name" value="P-loop containing nucleotide triphosphate hydrolases"/>
    <property type="match status" value="1"/>
</dbReference>
<dbReference type="Pfam" id="PF00005">
    <property type="entry name" value="ABC_tran"/>
    <property type="match status" value="1"/>
</dbReference>
<evidence type="ECO:0000256" key="9">
    <source>
        <dbReference type="ARBA" id="ARBA00022989"/>
    </source>
</evidence>
<gene>
    <name evidence="17" type="ORF">OHA22_15215</name>
</gene>
<dbReference type="InterPro" id="IPR003593">
    <property type="entry name" value="AAA+_ATPase"/>
</dbReference>
<evidence type="ECO:0000256" key="7">
    <source>
        <dbReference type="ARBA" id="ARBA00022840"/>
    </source>
</evidence>
<dbReference type="InterPro" id="IPR003439">
    <property type="entry name" value="ABC_transporter-like_ATP-bd"/>
</dbReference>
<evidence type="ECO:0000256" key="8">
    <source>
        <dbReference type="ARBA" id="ARBA00022927"/>
    </source>
</evidence>
<dbReference type="PROSITE" id="PS50990">
    <property type="entry name" value="PEPTIDASE_C39"/>
    <property type="match status" value="1"/>
</dbReference>
<dbReference type="InterPro" id="IPR036640">
    <property type="entry name" value="ABC1_TM_sf"/>
</dbReference>
<dbReference type="GO" id="GO:0006508">
    <property type="term" value="P:proteolysis"/>
    <property type="evidence" value="ECO:0007669"/>
    <property type="project" value="InterPro"/>
</dbReference>
<dbReference type="PROSITE" id="PS50929">
    <property type="entry name" value="ABC_TM1F"/>
    <property type="match status" value="1"/>
</dbReference>
<dbReference type="GO" id="GO:0034040">
    <property type="term" value="F:ATPase-coupled lipid transmembrane transporter activity"/>
    <property type="evidence" value="ECO:0007669"/>
    <property type="project" value="TreeGrafter"/>
</dbReference>
<keyword evidence="3" id="KW-1003">Cell membrane</keyword>
<dbReference type="AlphaFoldDB" id="A0AAU1ZXT7"/>
<feature type="transmembrane region" description="Helical" evidence="13">
    <location>
        <begin position="153"/>
        <end position="181"/>
    </location>
</feature>
<evidence type="ECO:0000256" key="10">
    <source>
        <dbReference type="ARBA" id="ARBA00023136"/>
    </source>
</evidence>